<reference evidence="3 4" key="1">
    <citation type="submission" date="2022-10" db="EMBL/GenBank/DDBJ databases">
        <title>Comparative genomics and taxonomic characterization of three novel marine species of genus Reichenbachiella exhibiting antioxidant and polysaccharide degradation activities.</title>
        <authorList>
            <person name="Muhammad N."/>
            <person name="Lee Y.-J."/>
            <person name="Ko J."/>
            <person name="Kim S.-G."/>
        </authorList>
    </citation>
    <scope>NUCLEOTIDE SEQUENCE [LARGE SCALE GENOMIC DNA]</scope>
    <source>
        <strain evidence="3 4">ABR2-5</strain>
    </source>
</reference>
<keyword evidence="4" id="KW-1185">Reference proteome</keyword>
<name>A0ABT3CVE5_9BACT</name>
<dbReference type="EMBL" id="JAOYOD010000001">
    <property type="protein sequence ID" value="MCV9387544.1"/>
    <property type="molecule type" value="Genomic_DNA"/>
</dbReference>
<feature type="domain" description="Outer membrane protein beta-barrel" evidence="2">
    <location>
        <begin position="20"/>
        <end position="193"/>
    </location>
</feature>
<gene>
    <name evidence="3" type="ORF">N7U62_12765</name>
</gene>
<evidence type="ECO:0000259" key="2">
    <source>
        <dbReference type="Pfam" id="PF13568"/>
    </source>
</evidence>
<comment type="caution">
    <text evidence="3">The sequence shown here is derived from an EMBL/GenBank/DDBJ whole genome shotgun (WGS) entry which is preliminary data.</text>
</comment>
<evidence type="ECO:0000256" key="1">
    <source>
        <dbReference type="SAM" id="SignalP"/>
    </source>
</evidence>
<organism evidence="3 4">
    <name type="scientific">Reichenbachiella ulvae</name>
    <dbReference type="NCBI Taxonomy" id="2980104"/>
    <lineage>
        <taxon>Bacteria</taxon>
        <taxon>Pseudomonadati</taxon>
        <taxon>Bacteroidota</taxon>
        <taxon>Cytophagia</taxon>
        <taxon>Cytophagales</taxon>
        <taxon>Reichenbachiellaceae</taxon>
        <taxon>Reichenbachiella</taxon>
    </lineage>
</organism>
<evidence type="ECO:0000313" key="4">
    <source>
        <dbReference type="Proteomes" id="UP001300692"/>
    </source>
</evidence>
<protein>
    <submittedName>
        <fullName evidence="3">PorT family protein</fullName>
    </submittedName>
</protein>
<dbReference type="InterPro" id="IPR025665">
    <property type="entry name" value="Beta-barrel_OMP_2"/>
</dbReference>
<sequence>MRNIPTFIICVLLFAYQASAQEKINLGIFAGSVTNKFVGDRTSDVAEVRFQFGNAYQYGIMVDYGLKSDVYLAFTPSFKLSKGNLQEINPDYVLNSDQSFITTKNISLHYLSLPLELKLISDNQHWQFFTGLIYNQLLSAKGKNTRTNETSDLSQAIKNYNFSAMVGLGYRLHIFKQLITLDLRYTQGLINISEGEQQNTQNLPRLKTTSVESRLTWVLPIGKKDK</sequence>
<dbReference type="Pfam" id="PF13568">
    <property type="entry name" value="OMP_b-brl_2"/>
    <property type="match status" value="1"/>
</dbReference>
<feature type="signal peptide" evidence="1">
    <location>
        <begin position="1"/>
        <end position="20"/>
    </location>
</feature>
<dbReference type="Proteomes" id="UP001300692">
    <property type="component" value="Unassembled WGS sequence"/>
</dbReference>
<proteinExistence type="predicted"/>
<keyword evidence="1" id="KW-0732">Signal</keyword>
<accession>A0ABT3CVE5</accession>
<evidence type="ECO:0000313" key="3">
    <source>
        <dbReference type="EMBL" id="MCV9387544.1"/>
    </source>
</evidence>
<feature type="chain" id="PRO_5046074941" evidence="1">
    <location>
        <begin position="21"/>
        <end position="226"/>
    </location>
</feature>
<dbReference type="RefSeq" id="WP_264138365.1">
    <property type="nucleotide sequence ID" value="NZ_JAOYOD010000001.1"/>
</dbReference>